<keyword evidence="2" id="KW-1185">Reference proteome</keyword>
<evidence type="ECO:0008006" key="3">
    <source>
        <dbReference type="Google" id="ProtNLM"/>
    </source>
</evidence>
<dbReference type="SUPFAM" id="SSF160719">
    <property type="entry name" value="gpW/gp25-like"/>
    <property type="match status" value="1"/>
</dbReference>
<dbReference type="InterPro" id="IPR020288">
    <property type="entry name" value="Sheath_initiator"/>
</dbReference>
<accession>A0A098MHR1</accession>
<evidence type="ECO:0000313" key="2">
    <source>
        <dbReference type="Proteomes" id="UP000029734"/>
    </source>
</evidence>
<reference evidence="1 2" key="2">
    <citation type="submission" date="2014-10" db="EMBL/GenBank/DDBJ databases">
        <title>Comparative genomics of the Paenibacillus odorifer group.</title>
        <authorList>
            <person name="Tsai Y.-C."/>
            <person name="Martin N."/>
            <person name="Korlach J."/>
            <person name="Wiedmann M."/>
        </authorList>
    </citation>
    <scope>NUCLEOTIDE SEQUENCE [LARGE SCALE GENOMIC DNA]</scope>
    <source>
        <strain evidence="1 2">DSM 18334</strain>
    </source>
</reference>
<dbReference type="Gene3D" id="3.10.450.40">
    <property type="match status" value="1"/>
</dbReference>
<dbReference type="eggNOG" id="COG3628">
    <property type="taxonomic scope" value="Bacteria"/>
</dbReference>
<dbReference type="Pfam" id="PF10934">
    <property type="entry name" value="Sheath_initiator"/>
    <property type="match status" value="1"/>
</dbReference>
<dbReference type="STRING" id="268407.PWYN_02655"/>
<reference evidence="1 2" key="1">
    <citation type="submission" date="2014-08" db="EMBL/GenBank/DDBJ databases">
        <authorList>
            <person name="den Bakker H.C."/>
        </authorList>
    </citation>
    <scope>NUCLEOTIDE SEQUENCE [LARGE SCALE GENOMIC DNA]</scope>
    <source>
        <strain evidence="1 2">DSM 18334</strain>
    </source>
</reference>
<protein>
    <recommendedName>
        <fullName evidence="3">Phage portal protein</fullName>
    </recommendedName>
</protein>
<dbReference type="AlphaFoldDB" id="A0A098MHR1"/>
<name>A0A098MHR1_9BACL</name>
<dbReference type="Proteomes" id="UP000029734">
    <property type="component" value="Unassembled WGS sequence"/>
</dbReference>
<comment type="caution">
    <text evidence="1">The sequence shown here is derived from an EMBL/GenBank/DDBJ whole genome shotgun (WGS) entry which is preliminary data.</text>
</comment>
<gene>
    <name evidence="1" type="ORF">PWYN_02655</name>
</gene>
<sequence length="145" mass="16289">MIPAIGKDGPITSLLQGVGELGTGTGEEPSLTYRLDMDRKRISGSIDGLEAVQQAAVKILQTDRYEQLIYSFNYGTEWRLVLAQDRLLVRSEIRRVLTEALLQDDRITGIEDMEVLFSGDNLTVEFTVVSQYGNFQMRKEMNGNV</sequence>
<dbReference type="RefSeq" id="WP_036647995.1">
    <property type="nucleotide sequence ID" value="NZ_JQCR01000001.1"/>
</dbReference>
<organism evidence="1 2">
    <name type="scientific">Paenibacillus wynnii</name>
    <dbReference type="NCBI Taxonomy" id="268407"/>
    <lineage>
        <taxon>Bacteria</taxon>
        <taxon>Bacillati</taxon>
        <taxon>Bacillota</taxon>
        <taxon>Bacilli</taxon>
        <taxon>Bacillales</taxon>
        <taxon>Paenibacillaceae</taxon>
        <taxon>Paenibacillus</taxon>
    </lineage>
</organism>
<proteinExistence type="predicted"/>
<dbReference type="EMBL" id="JQCR01000001">
    <property type="protein sequence ID" value="KGE21072.1"/>
    <property type="molecule type" value="Genomic_DNA"/>
</dbReference>
<dbReference type="OrthoDB" id="89089at2"/>
<evidence type="ECO:0000313" key="1">
    <source>
        <dbReference type="EMBL" id="KGE21072.1"/>
    </source>
</evidence>